<dbReference type="AlphaFoldDB" id="A0AAE0K5L2"/>
<evidence type="ECO:0000313" key="2">
    <source>
        <dbReference type="EMBL" id="KAK3370057.1"/>
    </source>
</evidence>
<protein>
    <recommendedName>
        <fullName evidence="4">Oxidoreductase AflY</fullName>
    </recommendedName>
</protein>
<comment type="caution">
    <text evidence="2">The sequence shown here is derived from an EMBL/GenBank/DDBJ whole genome shotgun (WGS) entry which is preliminary data.</text>
</comment>
<organism evidence="2 3">
    <name type="scientific">Podospora didyma</name>
    <dbReference type="NCBI Taxonomy" id="330526"/>
    <lineage>
        <taxon>Eukaryota</taxon>
        <taxon>Fungi</taxon>
        <taxon>Dikarya</taxon>
        <taxon>Ascomycota</taxon>
        <taxon>Pezizomycotina</taxon>
        <taxon>Sordariomycetes</taxon>
        <taxon>Sordariomycetidae</taxon>
        <taxon>Sordariales</taxon>
        <taxon>Podosporaceae</taxon>
        <taxon>Podospora</taxon>
    </lineage>
</organism>
<dbReference type="EMBL" id="JAULSW010000009">
    <property type="protein sequence ID" value="KAK3370057.1"/>
    <property type="molecule type" value="Genomic_DNA"/>
</dbReference>
<evidence type="ECO:0008006" key="4">
    <source>
        <dbReference type="Google" id="ProtNLM"/>
    </source>
</evidence>
<dbReference type="PANTHER" id="PTHR35870">
    <property type="entry name" value="PROTEIN, PUTATIVE (AFU_ORTHOLOGUE AFUA_5G03330)-RELATED"/>
    <property type="match status" value="1"/>
</dbReference>
<keyword evidence="3" id="KW-1185">Reference proteome</keyword>
<dbReference type="GO" id="GO:0016491">
    <property type="term" value="F:oxidoreductase activity"/>
    <property type="evidence" value="ECO:0007669"/>
    <property type="project" value="UniProtKB-KW"/>
</dbReference>
<dbReference type="InterPro" id="IPR025337">
    <property type="entry name" value="Questin_oxidase-like"/>
</dbReference>
<evidence type="ECO:0000256" key="1">
    <source>
        <dbReference type="ARBA" id="ARBA00023002"/>
    </source>
</evidence>
<sequence>MGSIAVASPIQLSPEQTGIFKAADIAPGALEKCNELLVKNHEAYHIFYRDPAFHNHIAHSLLTTFTLGASTEELEDRYNDLTPIQRPIPEIDSPLLAQLDNADVFYKTIGQIHQYHTFLEFFKQKIAAKGYQAVVLEYVFSRTKVADRMLVQLVEGAYHPIIHLGFGVEFDQPAIVAEALAQGASHDRMNIEEVLFAAEKLASASKRNEKKPTPLIELMHQIRANDRIRTAPKWSDLGNKMKDGVVGRAGDEMARLAAEFSMDATSEDDVDRRTAEMISVVSYLAGAAHKPTRAVRKIDFFVMHSVTSSIFCTVLARANWIPLADRARLVEYKARTDMLWYAATGCASLHPEAITHYQNPESDHLGWDELYRDVRRECDDGHAAKFIRSLKNGEQTARPYENTDEWKEYFPCKGTMWLKMARLCQDTTKNTPWELKWVFFAGFEEGWKRPDLADPLGRIAKPMDGF</sequence>
<accession>A0AAE0K5L2</accession>
<dbReference type="Proteomes" id="UP001285441">
    <property type="component" value="Unassembled WGS sequence"/>
</dbReference>
<gene>
    <name evidence="2" type="ORF">B0H63DRAFT_497224</name>
</gene>
<dbReference type="Pfam" id="PF14027">
    <property type="entry name" value="Questin_oxidase"/>
    <property type="match status" value="1"/>
</dbReference>
<keyword evidence="1" id="KW-0560">Oxidoreductase</keyword>
<dbReference type="PANTHER" id="PTHR35870:SF7">
    <property type="entry name" value="BAEYER-VILLIGER OXIDASE MDPL"/>
    <property type="match status" value="1"/>
</dbReference>
<name>A0AAE0K5L2_9PEZI</name>
<proteinExistence type="predicted"/>
<reference evidence="2" key="1">
    <citation type="journal article" date="2023" name="Mol. Phylogenet. Evol.">
        <title>Genome-scale phylogeny and comparative genomics of the fungal order Sordariales.</title>
        <authorList>
            <person name="Hensen N."/>
            <person name="Bonometti L."/>
            <person name="Westerberg I."/>
            <person name="Brannstrom I.O."/>
            <person name="Guillou S."/>
            <person name="Cros-Aarteil S."/>
            <person name="Calhoun S."/>
            <person name="Haridas S."/>
            <person name="Kuo A."/>
            <person name="Mondo S."/>
            <person name="Pangilinan J."/>
            <person name="Riley R."/>
            <person name="LaButti K."/>
            <person name="Andreopoulos B."/>
            <person name="Lipzen A."/>
            <person name="Chen C."/>
            <person name="Yan M."/>
            <person name="Daum C."/>
            <person name="Ng V."/>
            <person name="Clum A."/>
            <person name="Steindorff A."/>
            <person name="Ohm R.A."/>
            <person name="Martin F."/>
            <person name="Silar P."/>
            <person name="Natvig D.O."/>
            <person name="Lalanne C."/>
            <person name="Gautier V."/>
            <person name="Ament-Velasquez S.L."/>
            <person name="Kruys A."/>
            <person name="Hutchinson M.I."/>
            <person name="Powell A.J."/>
            <person name="Barry K."/>
            <person name="Miller A.N."/>
            <person name="Grigoriev I.V."/>
            <person name="Debuchy R."/>
            <person name="Gladieux P."/>
            <person name="Hiltunen Thoren M."/>
            <person name="Johannesson H."/>
        </authorList>
    </citation>
    <scope>NUCLEOTIDE SEQUENCE</scope>
    <source>
        <strain evidence="2">CBS 232.78</strain>
    </source>
</reference>
<evidence type="ECO:0000313" key="3">
    <source>
        <dbReference type="Proteomes" id="UP001285441"/>
    </source>
</evidence>
<reference evidence="2" key="2">
    <citation type="submission" date="2023-06" db="EMBL/GenBank/DDBJ databases">
        <authorList>
            <consortium name="Lawrence Berkeley National Laboratory"/>
            <person name="Haridas S."/>
            <person name="Hensen N."/>
            <person name="Bonometti L."/>
            <person name="Westerberg I."/>
            <person name="Brannstrom I.O."/>
            <person name="Guillou S."/>
            <person name="Cros-Aarteil S."/>
            <person name="Calhoun S."/>
            <person name="Kuo A."/>
            <person name="Mondo S."/>
            <person name="Pangilinan J."/>
            <person name="Riley R."/>
            <person name="LaButti K."/>
            <person name="Andreopoulos B."/>
            <person name="Lipzen A."/>
            <person name="Chen C."/>
            <person name="Yanf M."/>
            <person name="Daum C."/>
            <person name="Ng V."/>
            <person name="Clum A."/>
            <person name="Steindorff A."/>
            <person name="Ohm R."/>
            <person name="Martin F."/>
            <person name="Silar P."/>
            <person name="Natvig D."/>
            <person name="Lalanne C."/>
            <person name="Gautier V."/>
            <person name="Ament-velasquez S.L."/>
            <person name="Kruys A."/>
            <person name="Hutchinson M.I."/>
            <person name="Powell A.J."/>
            <person name="Barry K."/>
            <person name="Miller A.N."/>
            <person name="Grigoriev I.V."/>
            <person name="Debuchy R."/>
            <person name="Gladieux P."/>
            <person name="Thoren M.H."/>
            <person name="Johannesson H."/>
        </authorList>
    </citation>
    <scope>NUCLEOTIDE SEQUENCE</scope>
    <source>
        <strain evidence="2">CBS 232.78</strain>
    </source>
</reference>